<proteinExistence type="predicted"/>
<organism evidence="1 2">
    <name type="scientific">Orientia tsutsugamushi</name>
    <name type="common">Rickettsia tsutsugamushi</name>
    <dbReference type="NCBI Taxonomy" id="784"/>
    <lineage>
        <taxon>Bacteria</taxon>
        <taxon>Pseudomonadati</taxon>
        <taxon>Pseudomonadota</taxon>
        <taxon>Alphaproteobacteria</taxon>
        <taxon>Rickettsiales</taxon>
        <taxon>Rickettsiaceae</taxon>
        <taxon>Rickettsieae</taxon>
        <taxon>Orientia</taxon>
    </lineage>
</organism>
<name>A0A2U3QY87_ORITS</name>
<evidence type="ECO:0000313" key="1">
    <source>
        <dbReference type="EMBL" id="SPR05879.1"/>
    </source>
</evidence>
<evidence type="ECO:0000313" key="2">
    <source>
        <dbReference type="Proteomes" id="UP000244960"/>
    </source>
</evidence>
<protein>
    <submittedName>
        <fullName evidence="1">Uncharacterized protein</fullName>
    </submittedName>
</protein>
<dbReference type="Proteomes" id="UP000244960">
    <property type="component" value="Chromosome I"/>
</dbReference>
<dbReference type="EMBL" id="LS398547">
    <property type="protein sequence ID" value="SPR05879.1"/>
    <property type="molecule type" value="Genomic_DNA"/>
</dbReference>
<gene>
    <name evidence="1" type="ORF">UT176_00835</name>
</gene>
<accession>A0A2U3QY87</accession>
<sequence>MENNHIDLIQYIRHTVNNHNKTNSFEVPIQLYT</sequence>
<reference evidence="2" key="1">
    <citation type="submission" date="2018-03" db="EMBL/GenBank/DDBJ databases">
        <authorList>
            <person name="Batty M. E."/>
            <person name="Batty M E."/>
        </authorList>
    </citation>
    <scope>NUCLEOTIDE SEQUENCE [LARGE SCALE GENOMIC DNA]</scope>
</reference>
<dbReference type="AlphaFoldDB" id="A0A2U3QY87"/>